<dbReference type="InterPro" id="IPR001387">
    <property type="entry name" value="Cro/C1-type_HTH"/>
</dbReference>
<dbReference type="InterPro" id="IPR041413">
    <property type="entry name" value="MLTR_LBD"/>
</dbReference>
<feature type="domain" description="HTH cro/C1-type" evidence="2">
    <location>
        <begin position="58"/>
        <end position="105"/>
    </location>
</feature>
<feature type="compositionally biased region" description="Low complexity" evidence="1">
    <location>
        <begin position="1"/>
        <end position="21"/>
    </location>
</feature>
<dbReference type="EMBL" id="SNVV01000005">
    <property type="protein sequence ID" value="TDN53364.1"/>
    <property type="molecule type" value="Genomic_DNA"/>
</dbReference>
<dbReference type="SMART" id="SM00530">
    <property type="entry name" value="HTH_XRE"/>
    <property type="match status" value="1"/>
</dbReference>
<name>A0A4R6E783_9RHOO</name>
<evidence type="ECO:0000313" key="3">
    <source>
        <dbReference type="EMBL" id="TDN53364.1"/>
    </source>
</evidence>
<sequence length="296" mass="33093">MSLVASQPASSSSAATPSAATEITPRNHELGAFLRARRENLEPARVGLPRIGRRRTPGLRREEVAQLANVSASWYTWLEQGRPVNPSMQVLYAIAEALQCSEAETRHLLSLAGFPQAGLPKSRVCTRLSAAARVILDRLQPLPAVIQNPRYDILGFNAAYCELVGVDLASVPAEERNCIYLAFTNPAWRAHLADWEQVMPQLVASFRAAMADHLDDPVWNADLQRYLAISDEFRETWQRYEVRSVENHRKRFRRADGSFVELQQMNWWSAPRNGERLLVYVPVEAEGLACGGEGTA</sequence>
<dbReference type="CDD" id="cd00093">
    <property type="entry name" value="HTH_XRE"/>
    <property type="match status" value="1"/>
</dbReference>
<comment type="caution">
    <text evidence="3">The sequence shown here is derived from an EMBL/GenBank/DDBJ whole genome shotgun (WGS) entry which is preliminary data.</text>
</comment>
<dbReference type="PANTHER" id="PTHR35010:SF2">
    <property type="entry name" value="BLL4672 PROTEIN"/>
    <property type="match status" value="1"/>
</dbReference>
<dbReference type="RefSeq" id="WP_133589915.1">
    <property type="nucleotide sequence ID" value="NZ_SNVV01000005.1"/>
</dbReference>
<dbReference type="GO" id="GO:0003677">
    <property type="term" value="F:DNA binding"/>
    <property type="evidence" value="ECO:0007669"/>
    <property type="project" value="InterPro"/>
</dbReference>
<dbReference type="Gene3D" id="3.30.450.180">
    <property type="match status" value="1"/>
</dbReference>
<evidence type="ECO:0000256" key="1">
    <source>
        <dbReference type="SAM" id="MobiDB-lite"/>
    </source>
</evidence>
<evidence type="ECO:0000313" key="4">
    <source>
        <dbReference type="Proteomes" id="UP000295129"/>
    </source>
</evidence>
<dbReference type="AlphaFoldDB" id="A0A4R6E783"/>
<organism evidence="3 4">
    <name type="scientific">Azoarcus indigens</name>
    <dbReference type="NCBI Taxonomy" id="29545"/>
    <lineage>
        <taxon>Bacteria</taxon>
        <taxon>Pseudomonadati</taxon>
        <taxon>Pseudomonadota</taxon>
        <taxon>Betaproteobacteria</taxon>
        <taxon>Rhodocyclales</taxon>
        <taxon>Zoogloeaceae</taxon>
        <taxon>Azoarcus</taxon>
    </lineage>
</organism>
<dbReference type="Pfam" id="PF17765">
    <property type="entry name" value="MLTR_LBD"/>
    <property type="match status" value="1"/>
</dbReference>
<dbReference type="InterPro" id="IPR010982">
    <property type="entry name" value="Lambda_DNA-bd_dom_sf"/>
</dbReference>
<dbReference type="PANTHER" id="PTHR35010">
    <property type="entry name" value="BLL4672 PROTEIN-RELATED"/>
    <property type="match status" value="1"/>
</dbReference>
<dbReference type="Proteomes" id="UP000295129">
    <property type="component" value="Unassembled WGS sequence"/>
</dbReference>
<dbReference type="OrthoDB" id="5346389at2"/>
<evidence type="ECO:0000259" key="2">
    <source>
        <dbReference type="PROSITE" id="PS50943"/>
    </source>
</evidence>
<dbReference type="PROSITE" id="PS50943">
    <property type="entry name" value="HTH_CROC1"/>
    <property type="match status" value="1"/>
</dbReference>
<dbReference type="Gene3D" id="1.10.260.40">
    <property type="entry name" value="lambda repressor-like DNA-binding domains"/>
    <property type="match status" value="1"/>
</dbReference>
<reference evidence="3 4" key="1">
    <citation type="submission" date="2019-03" db="EMBL/GenBank/DDBJ databases">
        <title>Genomic Encyclopedia of Type Strains, Phase IV (KMG-IV): sequencing the most valuable type-strain genomes for metagenomic binning, comparative biology and taxonomic classification.</title>
        <authorList>
            <person name="Goeker M."/>
        </authorList>
    </citation>
    <scope>NUCLEOTIDE SEQUENCE [LARGE SCALE GENOMIC DNA]</scope>
    <source>
        <strain evidence="3 4">DSM 12121</strain>
    </source>
</reference>
<dbReference type="SUPFAM" id="SSF47413">
    <property type="entry name" value="lambda repressor-like DNA-binding domains"/>
    <property type="match status" value="1"/>
</dbReference>
<keyword evidence="4" id="KW-1185">Reference proteome</keyword>
<gene>
    <name evidence="3" type="ORF">C7389_10537</name>
</gene>
<dbReference type="Pfam" id="PF13560">
    <property type="entry name" value="HTH_31"/>
    <property type="match status" value="1"/>
</dbReference>
<protein>
    <submittedName>
        <fullName evidence="3">Helix-turn-helix protein</fullName>
    </submittedName>
</protein>
<accession>A0A4R6E783</accession>
<proteinExistence type="predicted"/>
<feature type="region of interest" description="Disordered" evidence="1">
    <location>
        <begin position="1"/>
        <end position="26"/>
    </location>
</feature>